<dbReference type="InterPro" id="IPR036390">
    <property type="entry name" value="WH_DNA-bd_sf"/>
</dbReference>
<dbReference type="EMBL" id="PUHZ01000003">
    <property type="protein sequence ID" value="PQO47918.1"/>
    <property type="molecule type" value="Genomic_DNA"/>
</dbReference>
<dbReference type="InterPro" id="IPR005149">
    <property type="entry name" value="Tscrpt_reg_PadR_N"/>
</dbReference>
<gene>
    <name evidence="2" type="ORF">C5Y93_02350</name>
</gene>
<evidence type="ECO:0000313" key="2">
    <source>
        <dbReference type="EMBL" id="PQO47918.1"/>
    </source>
</evidence>
<evidence type="ECO:0000259" key="1">
    <source>
        <dbReference type="Pfam" id="PF03551"/>
    </source>
</evidence>
<reference evidence="2 3" key="1">
    <citation type="submission" date="2018-02" db="EMBL/GenBank/DDBJ databases">
        <title>Comparative genomes isolates from brazilian mangrove.</title>
        <authorList>
            <person name="Araujo J.E."/>
            <person name="Taketani R.G."/>
            <person name="Silva M.C.P."/>
            <person name="Loureco M.V."/>
            <person name="Andreote F.D."/>
        </authorList>
    </citation>
    <scope>NUCLEOTIDE SEQUENCE [LARGE SCALE GENOMIC DNA]</scope>
    <source>
        <strain evidence="2 3">Nap-Phe MGV</strain>
    </source>
</reference>
<accession>A0A2S8GU09</accession>
<dbReference type="PANTHER" id="PTHR33169:SF14">
    <property type="entry name" value="TRANSCRIPTIONAL REGULATOR RV3488"/>
    <property type="match status" value="1"/>
</dbReference>
<feature type="domain" description="Transcription regulator PadR N-terminal" evidence="1">
    <location>
        <begin position="19"/>
        <end position="92"/>
    </location>
</feature>
<evidence type="ECO:0000313" key="3">
    <source>
        <dbReference type="Proteomes" id="UP000237819"/>
    </source>
</evidence>
<dbReference type="Pfam" id="PF03551">
    <property type="entry name" value="PadR"/>
    <property type="match status" value="1"/>
</dbReference>
<name>A0A2S8GU09_9BACT</name>
<dbReference type="Gene3D" id="1.10.10.10">
    <property type="entry name" value="Winged helix-like DNA-binding domain superfamily/Winged helix DNA-binding domain"/>
    <property type="match status" value="1"/>
</dbReference>
<dbReference type="Proteomes" id="UP000237819">
    <property type="component" value="Unassembled WGS sequence"/>
</dbReference>
<dbReference type="InterPro" id="IPR036388">
    <property type="entry name" value="WH-like_DNA-bd_sf"/>
</dbReference>
<sequence length="120" mass="13167">MANRTSNPPFLNGVPELLILRLLARRPMYGYELVQAIKLATGNELEFSEGCVYPILHRLEGDKLLTASELSVGARKRIVYQTTAAGRKRLEESTSTWKRISSAINLALGGAEHGTATVAR</sequence>
<dbReference type="PANTHER" id="PTHR33169">
    <property type="entry name" value="PADR-FAMILY TRANSCRIPTIONAL REGULATOR"/>
    <property type="match status" value="1"/>
</dbReference>
<dbReference type="RefSeq" id="WP_105333790.1">
    <property type="nucleotide sequence ID" value="NZ_PUHZ01000003.1"/>
</dbReference>
<dbReference type="InterPro" id="IPR052509">
    <property type="entry name" value="Metal_resp_DNA-bind_regulator"/>
</dbReference>
<organism evidence="2 3">
    <name type="scientific">Blastopirellula marina</name>
    <dbReference type="NCBI Taxonomy" id="124"/>
    <lineage>
        <taxon>Bacteria</taxon>
        <taxon>Pseudomonadati</taxon>
        <taxon>Planctomycetota</taxon>
        <taxon>Planctomycetia</taxon>
        <taxon>Pirellulales</taxon>
        <taxon>Pirellulaceae</taxon>
        <taxon>Blastopirellula</taxon>
    </lineage>
</organism>
<protein>
    <submittedName>
        <fullName evidence="2">PadR family transcriptional regulator</fullName>
    </submittedName>
</protein>
<proteinExistence type="predicted"/>
<dbReference type="SUPFAM" id="SSF46785">
    <property type="entry name" value="Winged helix' DNA-binding domain"/>
    <property type="match status" value="1"/>
</dbReference>
<comment type="caution">
    <text evidence="2">The sequence shown here is derived from an EMBL/GenBank/DDBJ whole genome shotgun (WGS) entry which is preliminary data.</text>
</comment>
<dbReference type="AlphaFoldDB" id="A0A2S8GU09"/>
<dbReference type="OrthoDB" id="9808017at2"/>